<comment type="caution">
    <text evidence="1">The sequence shown here is derived from an EMBL/GenBank/DDBJ whole genome shotgun (WGS) entry which is preliminary data.</text>
</comment>
<gene>
    <name evidence="1" type="ORF">FMM80_18040</name>
</gene>
<dbReference type="EMBL" id="VIRB01000107">
    <property type="protein sequence ID" value="NDO70439.1"/>
    <property type="molecule type" value="Genomic_DNA"/>
</dbReference>
<proteinExistence type="predicted"/>
<sequence length="65" mass="7500">MHLLNMMSEDGVLLTLDQMRKKSNLGASTIRKLAEESGAVRKIGKSYRINQEVFFNHIDKEYSKQ</sequence>
<name>A0A9X5C9D2_9FIRM</name>
<dbReference type="InterPro" id="IPR045591">
    <property type="entry name" value="DUF6462"/>
</dbReference>
<dbReference type="OrthoDB" id="2085382at2"/>
<dbReference type="Proteomes" id="UP000474104">
    <property type="component" value="Unassembled WGS sequence"/>
</dbReference>
<protein>
    <submittedName>
        <fullName evidence="1">Uncharacterized protein</fullName>
    </submittedName>
</protein>
<evidence type="ECO:0000313" key="1">
    <source>
        <dbReference type="EMBL" id="NDO70439.1"/>
    </source>
</evidence>
<dbReference type="AlphaFoldDB" id="A0A9X5C9D2"/>
<dbReference type="RefSeq" id="WP_004080242.1">
    <property type="nucleotide sequence ID" value="NZ_VIRB01000107.1"/>
</dbReference>
<evidence type="ECO:0000313" key="2">
    <source>
        <dbReference type="Proteomes" id="UP000474104"/>
    </source>
</evidence>
<accession>A0A9X5C9D2</accession>
<organism evidence="1 2">
    <name type="scientific">Schaedlerella arabinosiphila</name>
    <dbReference type="NCBI Taxonomy" id="2044587"/>
    <lineage>
        <taxon>Bacteria</taxon>
        <taxon>Bacillati</taxon>
        <taxon>Bacillota</taxon>
        <taxon>Clostridia</taxon>
        <taxon>Lachnospirales</taxon>
        <taxon>Lachnospiraceae</taxon>
        <taxon>Schaedlerella</taxon>
    </lineage>
</organism>
<reference evidence="1 2" key="1">
    <citation type="submission" date="2019-07" db="EMBL/GenBank/DDBJ databases">
        <title>Draft genome sequences of 15 bacterial species constituting the stable defined intestinal microbiota of the GM15 gnotobiotic mouse model.</title>
        <authorList>
            <person name="Elie C."/>
            <person name="Mathieu A."/>
            <person name="Saliou A."/>
            <person name="Darnaud M."/>
            <person name="Leulier F."/>
            <person name="Tamellini A."/>
        </authorList>
    </citation>
    <scope>NUCLEOTIDE SEQUENCE [LARGE SCALE GENOMIC DNA]</scope>
    <source>
        <strain evidence="2">ASF 502</strain>
    </source>
</reference>
<dbReference type="Pfam" id="PF20063">
    <property type="entry name" value="DUF6462"/>
    <property type="match status" value="1"/>
</dbReference>